<organism evidence="2 3">
    <name type="scientific">Nocardioides plantarum</name>
    <dbReference type="NCBI Taxonomy" id="29299"/>
    <lineage>
        <taxon>Bacteria</taxon>
        <taxon>Bacillati</taxon>
        <taxon>Actinomycetota</taxon>
        <taxon>Actinomycetes</taxon>
        <taxon>Propionibacteriales</taxon>
        <taxon>Nocardioidaceae</taxon>
        <taxon>Nocardioides</taxon>
    </lineage>
</organism>
<gene>
    <name evidence="2" type="ORF">ACFFRI_03705</name>
</gene>
<evidence type="ECO:0000259" key="1">
    <source>
        <dbReference type="Pfam" id="PF12706"/>
    </source>
</evidence>
<dbReference type="Proteomes" id="UP001589750">
    <property type="component" value="Unassembled WGS sequence"/>
</dbReference>
<dbReference type="PANTHER" id="PTHR15032">
    <property type="entry name" value="N-ACYL-PHOSPHATIDYLETHANOLAMINE-HYDROLYZING PHOSPHOLIPASE D"/>
    <property type="match status" value="1"/>
</dbReference>
<sequence length="255" mass="27550">MSAVTWWGHSSMTLELGGAKVATDPLMTARLYHLRRSVPEPPEAASLADLVLVSHLHHDHLHLPSLARFGTDVPVVVPRGAAGAVKGLTRHELVEVAPGDSVHVAGVRVDVLPATHDGRRDKLSRRHHDVPAVGFRFTDGTTSVWYPGDTGVRSDFASVDPVDLAAVPIGGWGPSLGDEHLDPEEAVAAVADVGARWALAVHYGTYWPLALRRLRPANHRRLFVSPPQRFHRAARESGLDAVALTPAFGERVVLE</sequence>
<dbReference type="InterPro" id="IPR001279">
    <property type="entry name" value="Metallo-B-lactamas"/>
</dbReference>
<evidence type="ECO:0000313" key="3">
    <source>
        <dbReference type="Proteomes" id="UP001589750"/>
    </source>
</evidence>
<dbReference type="Gene3D" id="3.60.15.10">
    <property type="entry name" value="Ribonuclease Z/Hydroxyacylglutathione hydrolase-like"/>
    <property type="match status" value="1"/>
</dbReference>
<protein>
    <submittedName>
        <fullName evidence="2">MBL fold metallo-hydrolase</fullName>
    </submittedName>
</protein>
<dbReference type="Pfam" id="PF12706">
    <property type="entry name" value="Lactamase_B_2"/>
    <property type="match status" value="1"/>
</dbReference>
<accession>A0ABV5K5X6</accession>
<dbReference type="SUPFAM" id="SSF56281">
    <property type="entry name" value="Metallo-hydrolase/oxidoreductase"/>
    <property type="match status" value="1"/>
</dbReference>
<keyword evidence="3" id="KW-1185">Reference proteome</keyword>
<reference evidence="2 3" key="1">
    <citation type="submission" date="2024-09" db="EMBL/GenBank/DDBJ databases">
        <authorList>
            <person name="Sun Q."/>
            <person name="Mori K."/>
        </authorList>
    </citation>
    <scope>NUCLEOTIDE SEQUENCE [LARGE SCALE GENOMIC DNA]</scope>
    <source>
        <strain evidence="2 3">JCM 9626</strain>
    </source>
</reference>
<dbReference type="EMBL" id="JBHMDG010000002">
    <property type="protein sequence ID" value="MFB9312142.1"/>
    <property type="molecule type" value="Genomic_DNA"/>
</dbReference>
<evidence type="ECO:0000313" key="2">
    <source>
        <dbReference type="EMBL" id="MFB9312142.1"/>
    </source>
</evidence>
<dbReference type="InterPro" id="IPR036866">
    <property type="entry name" value="RibonucZ/Hydroxyglut_hydro"/>
</dbReference>
<proteinExistence type="predicted"/>
<feature type="domain" description="Metallo-beta-lactamase" evidence="1">
    <location>
        <begin position="21"/>
        <end position="203"/>
    </location>
</feature>
<dbReference type="RefSeq" id="WP_140010675.1">
    <property type="nucleotide sequence ID" value="NZ_JBHMDG010000002.1"/>
</dbReference>
<dbReference type="PANTHER" id="PTHR15032:SF36">
    <property type="entry name" value="METALLO-BETA-LACTAMASE DOMAIN-CONTAINING PROTEIN"/>
    <property type="match status" value="1"/>
</dbReference>
<name>A0ABV5K5X6_9ACTN</name>
<comment type="caution">
    <text evidence="2">The sequence shown here is derived from an EMBL/GenBank/DDBJ whole genome shotgun (WGS) entry which is preliminary data.</text>
</comment>